<organism evidence="1 2">
    <name type="scientific">Lymnaea stagnalis</name>
    <name type="common">Great pond snail</name>
    <name type="synonym">Helix stagnalis</name>
    <dbReference type="NCBI Taxonomy" id="6523"/>
    <lineage>
        <taxon>Eukaryota</taxon>
        <taxon>Metazoa</taxon>
        <taxon>Spiralia</taxon>
        <taxon>Lophotrochozoa</taxon>
        <taxon>Mollusca</taxon>
        <taxon>Gastropoda</taxon>
        <taxon>Heterobranchia</taxon>
        <taxon>Euthyneura</taxon>
        <taxon>Panpulmonata</taxon>
        <taxon>Hygrophila</taxon>
        <taxon>Lymnaeoidea</taxon>
        <taxon>Lymnaeidae</taxon>
        <taxon>Lymnaea</taxon>
    </lineage>
</organism>
<evidence type="ECO:0008006" key="3">
    <source>
        <dbReference type="Google" id="ProtNLM"/>
    </source>
</evidence>
<keyword evidence="2" id="KW-1185">Reference proteome</keyword>
<protein>
    <recommendedName>
        <fullName evidence="3">Death domain-containing protein</fullName>
    </recommendedName>
</protein>
<dbReference type="Gene3D" id="1.10.533.10">
    <property type="entry name" value="Death Domain, Fas"/>
    <property type="match status" value="1"/>
</dbReference>
<reference evidence="1 2" key="1">
    <citation type="submission" date="2024-04" db="EMBL/GenBank/DDBJ databases">
        <authorList>
            <consortium name="Genoscope - CEA"/>
            <person name="William W."/>
        </authorList>
    </citation>
    <scope>NUCLEOTIDE SEQUENCE [LARGE SCALE GENOMIC DNA]</scope>
</reference>
<dbReference type="AlphaFoldDB" id="A0AAV2HDK2"/>
<evidence type="ECO:0000313" key="1">
    <source>
        <dbReference type="EMBL" id="CAL1531508.1"/>
    </source>
</evidence>
<gene>
    <name evidence="1" type="ORF">GSLYS_00005603001</name>
</gene>
<sequence length="132" mass="14698">MTSSANNPALQQKKEPAVLNHASLVTLARGIGKEDLKGLEFIMYLNIPAKFIINCAAEITETPLTAEGSEYNKMAVTQSCLMYWKELTKDTKTKERLKSLERALREIGKGDIADQVLENHQANQELSSEIFA</sequence>
<dbReference type="EMBL" id="CAXITT010000091">
    <property type="protein sequence ID" value="CAL1531508.1"/>
    <property type="molecule type" value="Genomic_DNA"/>
</dbReference>
<comment type="caution">
    <text evidence="1">The sequence shown here is derived from an EMBL/GenBank/DDBJ whole genome shotgun (WGS) entry which is preliminary data.</text>
</comment>
<accession>A0AAV2HDK2</accession>
<dbReference type="Proteomes" id="UP001497497">
    <property type="component" value="Unassembled WGS sequence"/>
</dbReference>
<evidence type="ECO:0000313" key="2">
    <source>
        <dbReference type="Proteomes" id="UP001497497"/>
    </source>
</evidence>
<name>A0AAV2HDK2_LYMST</name>
<proteinExistence type="predicted"/>
<dbReference type="InterPro" id="IPR011029">
    <property type="entry name" value="DEATH-like_dom_sf"/>
</dbReference>